<dbReference type="Pfam" id="PF07311">
    <property type="entry name" value="Dodecin"/>
    <property type="match status" value="1"/>
</dbReference>
<dbReference type="InterPro" id="IPR036694">
    <property type="entry name" value="Dodecin-like_sf"/>
</dbReference>
<dbReference type="InterPro" id="IPR025543">
    <property type="entry name" value="Dodecin-like"/>
</dbReference>
<dbReference type="RefSeq" id="WP_345337869.1">
    <property type="nucleotide sequence ID" value="NZ_BAABLI010000004.1"/>
</dbReference>
<evidence type="ECO:0000313" key="2">
    <source>
        <dbReference type="Proteomes" id="UP001597380"/>
    </source>
</evidence>
<dbReference type="Proteomes" id="UP001597380">
    <property type="component" value="Unassembled WGS sequence"/>
</dbReference>
<gene>
    <name evidence="1" type="ORF">ACFSJ3_03635</name>
</gene>
<keyword evidence="2" id="KW-1185">Reference proteome</keyword>
<evidence type="ECO:0000313" key="1">
    <source>
        <dbReference type="EMBL" id="MFD2095062.1"/>
    </source>
</evidence>
<organism evidence="1 2">
    <name type="scientific">Corallincola platygyrae</name>
    <dbReference type="NCBI Taxonomy" id="1193278"/>
    <lineage>
        <taxon>Bacteria</taxon>
        <taxon>Pseudomonadati</taxon>
        <taxon>Pseudomonadota</taxon>
        <taxon>Gammaproteobacteria</taxon>
        <taxon>Alteromonadales</taxon>
        <taxon>Psychromonadaceae</taxon>
        <taxon>Corallincola</taxon>
    </lineage>
</organism>
<dbReference type="Gene3D" id="3.30.1660.10">
    <property type="entry name" value="Flavin-binding protein dodecin"/>
    <property type="match status" value="1"/>
</dbReference>
<dbReference type="PANTHER" id="PTHR39324">
    <property type="entry name" value="CALCIUM DODECIN"/>
    <property type="match status" value="1"/>
</dbReference>
<dbReference type="InterPro" id="IPR050049">
    <property type="entry name" value="Dodecin_bact"/>
</dbReference>
<sequence>MSGSNHHTYKLTEIVGSSPDGIEDAINNAIERMGKTIHNLRWFEVVETRGHIDGGKVAHWQVTLKVGFTLDD</sequence>
<dbReference type="EMBL" id="JBHUHT010000007">
    <property type="protein sequence ID" value="MFD2095062.1"/>
    <property type="molecule type" value="Genomic_DNA"/>
</dbReference>
<proteinExistence type="predicted"/>
<dbReference type="NCBIfam" id="NF043052">
    <property type="entry name" value="DodecBact"/>
    <property type="match status" value="1"/>
</dbReference>
<accession>A0ABW4XHU5</accession>
<name>A0ABW4XHU5_9GAMM</name>
<comment type="caution">
    <text evidence="1">The sequence shown here is derived from an EMBL/GenBank/DDBJ whole genome shotgun (WGS) entry which is preliminary data.</text>
</comment>
<dbReference type="PANTHER" id="PTHR39324:SF1">
    <property type="entry name" value="CALCIUM DODECIN"/>
    <property type="match status" value="1"/>
</dbReference>
<protein>
    <submittedName>
        <fullName evidence="1">Dodecin</fullName>
    </submittedName>
</protein>
<dbReference type="InterPro" id="IPR009923">
    <property type="entry name" value="Dodecin"/>
</dbReference>
<dbReference type="SUPFAM" id="SSF89807">
    <property type="entry name" value="Dodecin-like"/>
    <property type="match status" value="1"/>
</dbReference>
<reference evidence="2" key="1">
    <citation type="journal article" date="2019" name="Int. J. Syst. Evol. Microbiol.">
        <title>The Global Catalogue of Microorganisms (GCM) 10K type strain sequencing project: providing services to taxonomists for standard genome sequencing and annotation.</title>
        <authorList>
            <consortium name="The Broad Institute Genomics Platform"/>
            <consortium name="The Broad Institute Genome Sequencing Center for Infectious Disease"/>
            <person name="Wu L."/>
            <person name="Ma J."/>
        </authorList>
    </citation>
    <scope>NUCLEOTIDE SEQUENCE [LARGE SCALE GENOMIC DNA]</scope>
    <source>
        <strain evidence="2">CGMCC 1.10992</strain>
    </source>
</reference>